<evidence type="ECO:0000256" key="5">
    <source>
        <dbReference type="RuleBase" id="RU000688"/>
    </source>
</evidence>
<feature type="transmembrane region" description="Helical" evidence="6">
    <location>
        <begin position="84"/>
        <end position="106"/>
    </location>
</feature>
<dbReference type="InterPro" id="IPR000276">
    <property type="entry name" value="GPCR_Rhodpsn"/>
</dbReference>
<dbReference type="GO" id="GO:0004930">
    <property type="term" value="F:G protein-coupled receptor activity"/>
    <property type="evidence" value="ECO:0007669"/>
    <property type="project" value="UniProtKB-KW"/>
</dbReference>
<evidence type="ECO:0000256" key="4">
    <source>
        <dbReference type="ARBA" id="ARBA00023136"/>
    </source>
</evidence>
<dbReference type="Pfam" id="PF00001">
    <property type="entry name" value="7tm_1"/>
    <property type="match status" value="1"/>
</dbReference>
<feature type="transmembrane region" description="Helical" evidence="6">
    <location>
        <begin position="127"/>
        <end position="150"/>
    </location>
</feature>
<dbReference type="CDD" id="cd00637">
    <property type="entry name" value="7tm_classA_rhodopsin-like"/>
    <property type="match status" value="1"/>
</dbReference>
<evidence type="ECO:0000256" key="1">
    <source>
        <dbReference type="ARBA" id="ARBA00004370"/>
    </source>
</evidence>
<dbReference type="HOGENOM" id="CLU_009579_6_0_1"/>
<keyword evidence="3 6" id="KW-1133">Transmembrane helix</keyword>
<feature type="transmembrane region" description="Helical" evidence="6">
    <location>
        <begin position="170"/>
        <end position="191"/>
    </location>
</feature>
<dbReference type="SUPFAM" id="SSF81321">
    <property type="entry name" value="Family A G protein-coupled receptor-like"/>
    <property type="match status" value="1"/>
</dbReference>
<dbReference type="PANTHER" id="PTHR45698:SF1">
    <property type="entry name" value="TRACE AMINE-ASSOCIATED RECEPTOR 13C-LIKE"/>
    <property type="match status" value="1"/>
</dbReference>
<dbReference type="STRING" id="45351.A7T2F5"/>
<dbReference type="PROSITE" id="PS50262">
    <property type="entry name" value="G_PROTEIN_RECEP_F1_2"/>
    <property type="match status" value="1"/>
</dbReference>
<keyword evidence="5" id="KW-0675">Receptor</keyword>
<dbReference type="FunFam" id="1.20.1070.10:FF:000368">
    <property type="entry name" value="Predicted protein"/>
    <property type="match status" value="1"/>
</dbReference>
<dbReference type="OMA" id="RRYECEK"/>
<reference evidence="8 9" key="1">
    <citation type="journal article" date="2007" name="Science">
        <title>Sea anemone genome reveals ancestral eumetazoan gene repertoire and genomic organization.</title>
        <authorList>
            <person name="Putnam N.H."/>
            <person name="Srivastava M."/>
            <person name="Hellsten U."/>
            <person name="Dirks B."/>
            <person name="Chapman J."/>
            <person name="Salamov A."/>
            <person name="Terry A."/>
            <person name="Shapiro H."/>
            <person name="Lindquist E."/>
            <person name="Kapitonov V.V."/>
            <person name="Jurka J."/>
            <person name="Genikhovich G."/>
            <person name="Grigoriev I.V."/>
            <person name="Lucas S.M."/>
            <person name="Steele R.E."/>
            <person name="Finnerty J.R."/>
            <person name="Technau U."/>
            <person name="Martindale M.Q."/>
            <person name="Rokhsar D.S."/>
        </authorList>
    </citation>
    <scope>NUCLEOTIDE SEQUENCE [LARGE SCALE GENOMIC DNA]</scope>
    <source>
        <strain evidence="9">CH2 X CH6</strain>
    </source>
</reference>
<gene>
    <name evidence="8" type="ORF">NEMVEDRAFT_v1g221353</name>
</gene>
<evidence type="ECO:0000259" key="7">
    <source>
        <dbReference type="PROSITE" id="PS50262"/>
    </source>
</evidence>
<comment type="subcellular location">
    <subcellularLocation>
        <location evidence="1">Membrane</location>
    </subcellularLocation>
</comment>
<organism evidence="8 9">
    <name type="scientific">Nematostella vectensis</name>
    <name type="common">Starlet sea anemone</name>
    <dbReference type="NCBI Taxonomy" id="45351"/>
    <lineage>
        <taxon>Eukaryota</taxon>
        <taxon>Metazoa</taxon>
        <taxon>Cnidaria</taxon>
        <taxon>Anthozoa</taxon>
        <taxon>Hexacorallia</taxon>
        <taxon>Actiniaria</taxon>
        <taxon>Edwardsiidae</taxon>
        <taxon>Nematostella</taxon>
    </lineage>
</organism>
<evidence type="ECO:0000313" key="9">
    <source>
        <dbReference type="Proteomes" id="UP000001593"/>
    </source>
</evidence>
<feature type="transmembrane region" description="Helical" evidence="6">
    <location>
        <begin position="44"/>
        <end position="64"/>
    </location>
</feature>
<sequence length="378" mass="42015">MSSLGSTLLRMAFSAVSLTGITGNILICLIVLLNKTMKTPMNYLLCNLAISDTLLLVLFSPLYIFQGTFQHPQGAEGRALCATVTGGTLAWTCGYASAYFLVAIAVERYFAVTKPCEPGRRITKKKLRWIVAGCWFGALSWNSVGFAVWGYDADSGFCKEDWPHKNSPKIYSSLSLLVVGALPVCTMFFLYSCVVHKLWFTGENPSGFAQFAALKMRKKVTSIVLAVSVVYTLCWIPELSIFVTSVFNPAVVKGNIAYPAVVAMVTVNSAINPIIYCFHSGKFRRHLVKLLRCGRAKSCDLRDLHEMHSGNTQDACVGVHRERRYECEKCEKKFTTLRGMSFDRPFEKKGYKYDNFGKCFGQPNNMGCNLLAHAEVNP</sequence>
<keyword evidence="2 5" id="KW-0812">Transmembrane</keyword>
<keyword evidence="5" id="KW-0807">Transducer</keyword>
<dbReference type="Proteomes" id="UP000001593">
    <property type="component" value="Unassembled WGS sequence"/>
</dbReference>
<keyword evidence="5" id="KW-0297">G-protein coupled receptor</keyword>
<keyword evidence="9" id="KW-1185">Reference proteome</keyword>
<protein>
    <recommendedName>
        <fullName evidence="7">G-protein coupled receptors family 1 profile domain-containing protein</fullName>
    </recommendedName>
</protein>
<dbReference type="PhylomeDB" id="A7T2F5"/>
<name>A7T2F5_NEMVE</name>
<dbReference type="InterPro" id="IPR017452">
    <property type="entry name" value="GPCR_Rhodpsn_7TM"/>
</dbReference>
<proteinExistence type="inferred from homology"/>
<accession>A7T2F5</accession>
<dbReference type="FunCoup" id="A7T2F5">
    <property type="interactions" value="207"/>
</dbReference>
<feature type="transmembrane region" description="Helical" evidence="6">
    <location>
        <begin position="256"/>
        <end position="278"/>
    </location>
</feature>
<dbReference type="PROSITE" id="PS00237">
    <property type="entry name" value="G_PROTEIN_RECEP_F1_1"/>
    <property type="match status" value="1"/>
</dbReference>
<dbReference type="eggNOG" id="KOG3656">
    <property type="taxonomic scope" value="Eukaryota"/>
</dbReference>
<dbReference type="PANTHER" id="PTHR45698">
    <property type="entry name" value="TRACE AMINE-ASSOCIATED RECEPTOR 19N-RELATED"/>
    <property type="match status" value="1"/>
</dbReference>
<feature type="domain" description="G-protein coupled receptors family 1 profile" evidence="7">
    <location>
        <begin position="23"/>
        <end position="276"/>
    </location>
</feature>
<dbReference type="InParanoid" id="A7T2F5"/>
<evidence type="ECO:0000313" key="8">
    <source>
        <dbReference type="EMBL" id="EDO29863.1"/>
    </source>
</evidence>
<evidence type="ECO:0000256" key="3">
    <source>
        <dbReference type="ARBA" id="ARBA00022989"/>
    </source>
</evidence>
<keyword evidence="4 6" id="KW-0472">Membrane</keyword>
<evidence type="ECO:0000256" key="6">
    <source>
        <dbReference type="SAM" id="Phobius"/>
    </source>
</evidence>
<evidence type="ECO:0000256" key="2">
    <source>
        <dbReference type="ARBA" id="ARBA00022692"/>
    </source>
</evidence>
<dbReference type="EMBL" id="DS470242">
    <property type="protein sequence ID" value="EDO29863.1"/>
    <property type="molecule type" value="Genomic_DNA"/>
</dbReference>
<dbReference type="AlphaFoldDB" id="A7T2F5"/>
<feature type="transmembrane region" description="Helical" evidence="6">
    <location>
        <begin position="223"/>
        <end position="244"/>
    </location>
</feature>
<dbReference type="Gene3D" id="1.20.1070.10">
    <property type="entry name" value="Rhodopsin 7-helix transmembrane proteins"/>
    <property type="match status" value="1"/>
</dbReference>
<feature type="transmembrane region" description="Helical" evidence="6">
    <location>
        <begin position="12"/>
        <end position="32"/>
    </location>
</feature>
<dbReference type="PRINTS" id="PR00237">
    <property type="entry name" value="GPCRRHODOPSN"/>
</dbReference>
<comment type="similarity">
    <text evidence="5">Belongs to the G-protein coupled receptor 1 family.</text>
</comment>
<dbReference type="GO" id="GO:0016020">
    <property type="term" value="C:membrane"/>
    <property type="evidence" value="ECO:0007669"/>
    <property type="project" value="UniProtKB-SubCell"/>
</dbReference>